<proteinExistence type="inferred from homology"/>
<dbReference type="GO" id="GO:0003910">
    <property type="term" value="F:DNA ligase (ATP) activity"/>
    <property type="evidence" value="ECO:0007669"/>
    <property type="project" value="UniProtKB-EC"/>
</dbReference>
<name>A0A223SAH3_9ACTN</name>
<dbReference type="PANTHER" id="PTHR45674">
    <property type="entry name" value="DNA LIGASE 1/3 FAMILY MEMBER"/>
    <property type="match status" value="1"/>
</dbReference>
<dbReference type="PANTHER" id="PTHR45674:SF4">
    <property type="entry name" value="DNA LIGASE 1"/>
    <property type="match status" value="1"/>
</dbReference>
<dbReference type="NCBIfam" id="TIGR02779">
    <property type="entry name" value="NHEJ_ligase_lig"/>
    <property type="match status" value="1"/>
</dbReference>
<dbReference type="SUPFAM" id="SSF56091">
    <property type="entry name" value="DNA ligase/mRNA capping enzyme, catalytic domain"/>
    <property type="match status" value="1"/>
</dbReference>
<dbReference type="GO" id="GO:0005524">
    <property type="term" value="F:ATP binding"/>
    <property type="evidence" value="ECO:0007669"/>
    <property type="project" value="InterPro"/>
</dbReference>
<dbReference type="GO" id="GO:0006281">
    <property type="term" value="P:DNA repair"/>
    <property type="evidence" value="ECO:0007669"/>
    <property type="project" value="InterPro"/>
</dbReference>
<dbReference type="CDD" id="cd07971">
    <property type="entry name" value="OBF_DNA_ligase_LigD"/>
    <property type="match status" value="1"/>
</dbReference>
<dbReference type="Pfam" id="PF01068">
    <property type="entry name" value="DNA_ligase_A_M"/>
    <property type="match status" value="1"/>
</dbReference>
<dbReference type="InterPro" id="IPR050191">
    <property type="entry name" value="ATP-dep_DNA_ligase"/>
</dbReference>
<gene>
    <name evidence="6" type="ORF">CDO52_22145</name>
</gene>
<dbReference type="Gene3D" id="3.30.470.30">
    <property type="entry name" value="DNA ligase/mRNA capping enzyme"/>
    <property type="match status" value="1"/>
</dbReference>
<dbReference type="EMBL" id="CP022753">
    <property type="protein sequence ID" value="ASU85132.1"/>
    <property type="molecule type" value="Genomic_DNA"/>
</dbReference>
<dbReference type="CDD" id="cd07906">
    <property type="entry name" value="Adenylation_DNA_ligase_LigD_LigC"/>
    <property type="match status" value="1"/>
</dbReference>
<dbReference type="EC" id="6.5.1.1" evidence="2"/>
<dbReference type="KEGG" id="ngv:CDO52_22145"/>
<evidence type="ECO:0000256" key="1">
    <source>
        <dbReference type="ARBA" id="ARBA00007572"/>
    </source>
</evidence>
<dbReference type="InterPro" id="IPR012310">
    <property type="entry name" value="DNA_ligase_ATP-dep_cent"/>
</dbReference>
<dbReference type="Proteomes" id="UP000215005">
    <property type="component" value="Chromosome"/>
</dbReference>
<evidence type="ECO:0000256" key="3">
    <source>
        <dbReference type="ARBA" id="ARBA00022598"/>
    </source>
</evidence>
<keyword evidence="3 6" id="KW-0436">Ligase</keyword>
<sequence>MTGWRQPMLATLTERRFSDPNWLFERKFDGMRALSVRDDDSKDGAPQLWSRNEKRIDDSYPELVDALAERGGSRFVADGEIVAFDGEQTSFARLQARIHLTDPERIAATGVAAYYYLFDLLSHDGEDLTGLPLRKRKRILRDVFDFRDPLRFAPHRNTDGEAYYREACERGWEGLIAKRADAPYRGGRSTDWLKFKCVRDQEFVVGGFTDPQRSRVGFGALLVGYHDGSGRFRYAGKVGTGYDNTTLRSLRERMDGMTRRESPFADAVRERGAHWIHPDLVVQVGFTEWTTDARLRHPRYLGMRTDKSAADVVRETS</sequence>
<dbReference type="InterPro" id="IPR014146">
    <property type="entry name" value="LigD_ligase_dom"/>
</dbReference>
<evidence type="ECO:0000256" key="2">
    <source>
        <dbReference type="ARBA" id="ARBA00012727"/>
    </source>
</evidence>
<evidence type="ECO:0000313" key="7">
    <source>
        <dbReference type="Proteomes" id="UP000215005"/>
    </source>
</evidence>
<dbReference type="SUPFAM" id="SSF50249">
    <property type="entry name" value="Nucleic acid-binding proteins"/>
    <property type="match status" value="1"/>
</dbReference>
<evidence type="ECO:0000313" key="6">
    <source>
        <dbReference type="EMBL" id="ASU85132.1"/>
    </source>
</evidence>
<dbReference type="InterPro" id="IPR012340">
    <property type="entry name" value="NA-bd_OB-fold"/>
</dbReference>
<accession>A0A223SAH3</accession>
<keyword evidence="7" id="KW-1185">Reference proteome</keyword>
<dbReference type="AlphaFoldDB" id="A0A223SAH3"/>
<comment type="catalytic activity">
    <reaction evidence="4">
        <text>ATP + (deoxyribonucleotide)n-3'-hydroxyl + 5'-phospho-(deoxyribonucleotide)m = (deoxyribonucleotide)n+m + AMP + diphosphate.</text>
        <dbReference type="EC" id="6.5.1.1"/>
    </reaction>
</comment>
<dbReference type="Gene3D" id="3.30.1490.70">
    <property type="match status" value="1"/>
</dbReference>
<dbReference type="Pfam" id="PF04679">
    <property type="entry name" value="DNA_ligase_A_C"/>
    <property type="match status" value="1"/>
</dbReference>
<organism evidence="6 7">
    <name type="scientific">Nocardiopsis gilva YIM 90087</name>
    <dbReference type="NCBI Taxonomy" id="1235441"/>
    <lineage>
        <taxon>Bacteria</taxon>
        <taxon>Bacillati</taxon>
        <taxon>Actinomycetota</taxon>
        <taxon>Actinomycetes</taxon>
        <taxon>Streptosporangiales</taxon>
        <taxon>Nocardiopsidaceae</taxon>
        <taxon>Nocardiopsis</taxon>
    </lineage>
</organism>
<comment type="similarity">
    <text evidence="1">Belongs to the ATP-dependent DNA ligase family.</text>
</comment>
<evidence type="ECO:0000259" key="5">
    <source>
        <dbReference type="PROSITE" id="PS50160"/>
    </source>
</evidence>
<dbReference type="OrthoDB" id="9770771at2"/>
<evidence type="ECO:0000256" key="4">
    <source>
        <dbReference type="ARBA" id="ARBA00034003"/>
    </source>
</evidence>
<reference evidence="6 7" key="1">
    <citation type="submission" date="2017-08" db="EMBL/GenBank/DDBJ databases">
        <title>The complete genome sequence of Nocardiopsis gilva YIM 90087.</title>
        <authorList>
            <person name="Yin M."/>
            <person name="Tang S."/>
        </authorList>
    </citation>
    <scope>NUCLEOTIDE SEQUENCE [LARGE SCALE GENOMIC DNA]</scope>
    <source>
        <strain evidence="6 7">YIM 90087</strain>
    </source>
</reference>
<protein>
    <recommendedName>
        <fullName evidence="2">DNA ligase (ATP)</fullName>
        <ecNumber evidence="2">6.5.1.1</ecNumber>
    </recommendedName>
</protein>
<feature type="domain" description="ATP-dependent DNA ligase family profile" evidence="5">
    <location>
        <begin position="106"/>
        <end position="196"/>
    </location>
</feature>
<dbReference type="PROSITE" id="PS50160">
    <property type="entry name" value="DNA_LIGASE_A3"/>
    <property type="match status" value="1"/>
</dbReference>
<dbReference type="GO" id="GO:0006310">
    <property type="term" value="P:DNA recombination"/>
    <property type="evidence" value="ECO:0007669"/>
    <property type="project" value="InterPro"/>
</dbReference>
<dbReference type="InterPro" id="IPR012309">
    <property type="entry name" value="DNA_ligase_ATP-dep_C"/>
</dbReference>
<dbReference type="RefSeq" id="WP_017620390.1">
    <property type="nucleotide sequence ID" value="NZ_ANBG01000312.1"/>
</dbReference>
<dbReference type="Gene3D" id="2.40.50.140">
    <property type="entry name" value="Nucleic acid-binding proteins"/>
    <property type="match status" value="1"/>
</dbReference>